<gene>
    <name evidence="1" type="ORF">SAMN04487977_102262</name>
</gene>
<dbReference type="Proteomes" id="UP000182360">
    <property type="component" value="Unassembled WGS sequence"/>
</dbReference>
<dbReference type="InterPro" id="IPR029063">
    <property type="entry name" value="SAM-dependent_MTases_sf"/>
</dbReference>
<evidence type="ECO:0000313" key="1">
    <source>
        <dbReference type="EMBL" id="SEQ03255.1"/>
    </source>
</evidence>
<name>A0A1H9CPX9_9SPIR</name>
<evidence type="ECO:0008006" key="3">
    <source>
        <dbReference type="Google" id="ProtNLM"/>
    </source>
</evidence>
<protein>
    <recommendedName>
        <fullName evidence="3">Methyltransferase domain-containing protein</fullName>
    </recommendedName>
</protein>
<dbReference type="AlphaFoldDB" id="A0A1H9CPX9"/>
<dbReference type="SUPFAM" id="SSF53335">
    <property type="entry name" value="S-adenosyl-L-methionine-dependent methyltransferases"/>
    <property type="match status" value="1"/>
</dbReference>
<accession>A0A1H9CPX9</accession>
<keyword evidence="2" id="KW-1185">Reference proteome</keyword>
<dbReference type="RefSeq" id="WP_074641351.1">
    <property type="nucleotide sequence ID" value="NZ_AP025286.1"/>
</dbReference>
<proteinExistence type="predicted"/>
<dbReference type="EMBL" id="FOFU01000002">
    <property type="protein sequence ID" value="SEQ03255.1"/>
    <property type="molecule type" value="Genomic_DNA"/>
</dbReference>
<dbReference type="Gene3D" id="2.20.25.110">
    <property type="entry name" value="S-adenosyl-L-methionine-dependent methyltransferases"/>
    <property type="match status" value="1"/>
</dbReference>
<dbReference type="OrthoDB" id="9791837at2"/>
<sequence>MIYIKKWTDYYEDFFPIEPNQLEFFSAMGDEFPVPAKFLGVECGPALLTEQLQEKYDITLTDSFTEFVNIVNTRQANKENPAHIFNLNPADLARYLGKNFFNIITCLCYRVIFMKDRTLIKKFLFDSRMLLSEGGYLVLDILNFSKYDFSETKVELPAKKSQRATLYSSVIKNSDQASYKLFQHVVTASGKVIDEVKDELVCPISMETIRSYAKEVGYSSCEFYNDYKRTPYTTDSDKVICVLKK</sequence>
<dbReference type="STRING" id="163.SAMN04487775_11071"/>
<reference evidence="1 2" key="1">
    <citation type="submission" date="2016-10" db="EMBL/GenBank/DDBJ databases">
        <authorList>
            <person name="de Groot N.N."/>
        </authorList>
    </citation>
    <scope>NUCLEOTIDE SEQUENCE [LARGE SCALE GENOMIC DNA]</scope>
    <source>
        <strain evidence="1 2">B25</strain>
    </source>
</reference>
<dbReference type="Gene3D" id="3.40.50.150">
    <property type="entry name" value="Vaccinia Virus protein VP39"/>
    <property type="match status" value="1"/>
</dbReference>
<organism evidence="1 2">
    <name type="scientific">Treponema bryantii</name>
    <dbReference type="NCBI Taxonomy" id="163"/>
    <lineage>
        <taxon>Bacteria</taxon>
        <taxon>Pseudomonadati</taxon>
        <taxon>Spirochaetota</taxon>
        <taxon>Spirochaetia</taxon>
        <taxon>Spirochaetales</taxon>
        <taxon>Treponemataceae</taxon>
        <taxon>Treponema</taxon>
    </lineage>
</organism>
<evidence type="ECO:0000313" key="2">
    <source>
        <dbReference type="Proteomes" id="UP000182360"/>
    </source>
</evidence>